<keyword evidence="2" id="KW-0378">Hydrolase</keyword>
<dbReference type="GO" id="GO:0016020">
    <property type="term" value="C:membrane"/>
    <property type="evidence" value="ECO:0007669"/>
    <property type="project" value="GOC"/>
</dbReference>
<feature type="domain" description="Calcineurin-like phosphoesterase" evidence="4">
    <location>
        <begin position="182"/>
        <end position="364"/>
    </location>
</feature>
<feature type="transmembrane region" description="Helical" evidence="3">
    <location>
        <begin position="48"/>
        <end position="69"/>
    </location>
</feature>
<dbReference type="Gene3D" id="3.60.21.10">
    <property type="match status" value="1"/>
</dbReference>
<gene>
    <name evidence="5" type="ORF">SAMN04488109_1723</name>
</gene>
<reference evidence="5 6" key="1">
    <citation type="submission" date="2016-11" db="EMBL/GenBank/DDBJ databases">
        <authorList>
            <person name="Jaros S."/>
            <person name="Januszkiewicz K."/>
            <person name="Wedrychowicz H."/>
        </authorList>
    </citation>
    <scope>NUCLEOTIDE SEQUENCE [LARGE SCALE GENOMIC DNA]</scope>
    <source>
        <strain evidence="5 6">DSM 24574</strain>
    </source>
</reference>
<feature type="transmembrane region" description="Helical" evidence="3">
    <location>
        <begin position="75"/>
        <end position="97"/>
    </location>
</feature>
<feature type="transmembrane region" description="Helical" evidence="3">
    <location>
        <begin position="6"/>
        <end position="27"/>
    </location>
</feature>
<keyword evidence="3" id="KW-0812">Transmembrane</keyword>
<keyword evidence="3" id="KW-1133">Transmembrane helix</keyword>
<dbReference type="PANTHER" id="PTHR31302:SF31">
    <property type="entry name" value="PHOSPHODIESTERASE YAEI"/>
    <property type="match status" value="1"/>
</dbReference>
<organism evidence="5 6">
    <name type="scientific">Chryseolinea serpens</name>
    <dbReference type="NCBI Taxonomy" id="947013"/>
    <lineage>
        <taxon>Bacteria</taxon>
        <taxon>Pseudomonadati</taxon>
        <taxon>Bacteroidota</taxon>
        <taxon>Cytophagia</taxon>
        <taxon>Cytophagales</taxon>
        <taxon>Fulvivirgaceae</taxon>
        <taxon>Chryseolinea</taxon>
    </lineage>
</organism>
<keyword evidence="6" id="KW-1185">Reference proteome</keyword>
<evidence type="ECO:0000313" key="6">
    <source>
        <dbReference type="Proteomes" id="UP000184212"/>
    </source>
</evidence>
<dbReference type="InterPro" id="IPR051158">
    <property type="entry name" value="Metallophosphoesterase_sf"/>
</dbReference>
<evidence type="ECO:0000259" key="4">
    <source>
        <dbReference type="Pfam" id="PF00149"/>
    </source>
</evidence>
<dbReference type="Proteomes" id="UP000184212">
    <property type="component" value="Unassembled WGS sequence"/>
</dbReference>
<dbReference type="SUPFAM" id="SSF56300">
    <property type="entry name" value="Metallo-dependent phosphatases"/>
    <property type="match status" value="1"/>
</dbReference>
<dbReference type="GO" id="GO:0009245">
    <property type="term" value="P:lipid A biosynthetic process"/>
    <property type="evidence" value="ECO:0007669"/>
    <property type="project" value="TreeGrafter"/>
</dbReference>
<keyword evidence="1" id="KW-0479">Metal-binding</keyword>
<dbReference type="Pfam" id="PF00149">
    <property type="entry name" value="Metallophos"/>
    <property type="match status" value="1"/>
</dbReference>
<proteinExistence type="predicted"/>
<keyword evidence="3" id="KW-0472">Membrane</keyword>
<dbReference type="InterPro" id="IPR029052">
    <property type="entry name" value="Metallo-depent_PP-like"/>
</dbReference>
<accession>A0A1M5MHC7</accession>
<evidence type="ECO:0000313" key="5">
    <source>
        <dbReference type="EMBL" id="SHG76133.1"/>
    </source>
</evidence>
<evidence type="ECO:0000256" key="2">
    <source>
        <dbReference type="ARBA" id="ARBA00022801"/>
    </source>
</evidence>
<dbReference type="InterPro" id="IPR004843">
    <property type="entry name" value="Calcineurin-like_PHP"/>
</dbReference>
<dbReference type="GO" id="GO:0046872">
    <property type="term" value="F:metal ion binding"/>
    <property type="evidence" value="ECO:0007669"/>
    <property type="project" value="UniProtKB-KW"/>
</dbReference>
<sequence length="425" mass="48002">MGEGIGYRILMTAGGILLMLLVDLYTYQAIRTASHASHRLVKNSTRGIFWLTSILSVFSLIWVVLIDISNEKLRQWLVIVLAILYFSKILLLVFVVIDDIRRGILLANRFMKKRRLKETELTDEDSLISRSEFLSRTAIVAGSVPLTGLSFGILTGAHNYKVRKQVIYLPHLPKAFDGILLGQISDIHTGSLFNKTAIQGGVDLLMQEKPDVIFFTGDLVTIETKEAKDYVPLFEKLKAPMGVFSVTGNHDYGNYREWSTPEAKRRNFEDMLAVHKHLGYDLLMNEHRFLETGGDKLAILGVENWGVGPAHRFPKYGKLNLAYPGTEEAPVKILLSHDPTHWDAQIRPEYGDIDLTLSGHTHGYQLGVNLGSYTWSPAQYRFKQWAGLYQEGNQYLYVNRGFGCVGYPGRIGMPPELTLIQLKRS</sequence>
<dbReference type="AlphaFoldDB" id="A0A1M5MHC7"/>
<dbReference type="GO" id="GO:0008758">
    <property type="term" value="F:UDP-2,3-diacylglucosamine hydrolase activity"/>
    <property type="evidence" value="ECO:0007669"/>
    <property type="project" value="TreeGrafter"/>
</dbReference>
<dbReference type="PANTHER" id="PTHR31302">
    <property type="entry name" value="TRANSMEMBRANE PROTEIN WITH METALLOPHOSPHOESTERASE DOMAIN-RELATED"/>
    <property type="match status" value="1"/>
</dbReference>
<protein>
    <recommendedName>
        <fullName evidence="4">Calcineurin-like phosphoesterase domain-containing protein</fullName>
    </recommendedName>
</protein>
<dbReference type="RefSeq" id="WP_073132780.1">
    <property type="nucleotide sequence ID" value="NZ_FQWQ01000001.1"/>
</dbReference>
<dbReference type="EMBL" id="FQWQ01000001">
    <property type="protein sequence ID" value="SHG76133.1"/>
    <property type="molecule type" value="Genomic_DNA"/>
</dbReference>
<name>A0A1M5MHC7_9BACT</name>
<evidence type="ECO:0000256" key="3">
    <source>
        <dbReference type="SAM" id="Phobius"/>
    </source>
</evidence>
<evidence type="ECO:0000256" key="1">
    <source>
        <dbReference type="ARBA" id="ARBA00022723"/>
    </source>
</evidence>